<dbReference type="Gene3D" id="1.20.5.3310">
    <property type="match status" value="1"/>
</dbReference>
<proteinExistence type="inferred from homology"/>
<evidence type="ECO:0000256" key="6">
    <source>
        <dbReference type="ARBA" id="ARBA00022989"/>
    </source>
</evidence>
<evidence type="ECO:0000256" key="1">
    <source>
        <dbReference type="ARBA" id="ARBA00004167"/>
    </source>
</evidence>
<evidence type="ECO:0000256" key="4">
    <source>
        <dbReference type="ARBA" id="ARBA00022692"/>
    </source>
</evidence>
<keyword evidence="8 9" id="KW-0472">Membrane</keyword>
<evidence type="ECO:0000256" key="5">
    <source>
        <dbReference type="ARBA" id="ARBA00022927"/>
    </source>
</evidence>
<keyword evidence="6 9" id="KW-1133">Transmembrane helix</keyword>
<keyword evidence="2 9" id="KW-0813">Transport</keyword>
<organism evidence="12 13">
    <name type="scientific">Thiomicrorhabdus lithotrophica</name>
    <dbReference type="NCBI Taxonomy" id="2949997"/>
    <lineage>
        <taxon>Bacteria</taxon>
        <taxon>Pseudomonadati</taxon>
        <taxon>Pseudomonadota</taxon>
        <taxon>Gammaproteobacteria</taxon>
        <taxon>Thiotrichales</taxon>
        <taxon>Piscirickettsiaceae</taxon>
        <taxon>Thiomicrorhabdus</taxon>
    </lineage>
</organism>
<dbReference type="PANTHER" id="PTHR33162:SF1">
    <property type="entry name" value="SEC-INDEPENDENT PROTEIN TRANSLOCASE PROTEIN TATA, CHLOROPLASTIC"/>
    <property type="match status" value="1"/>
</dbReference>
<dbReference type="NCBIfam" id="TIGR01410">
    <property type="entry name" value="tatB"/>
    <property type="match status" value="1"/>
</dbReference>
<reference evidence="12 13" key="1">
    <citation type="submission" date="2022-06" db="EMBL/GenBank/DDBJ databases">
        <title>Thiomicrohabdus sp. nov, an obligately chemolithoautotrophic, sulfur-oxidizing bacterium isolated from beach of Guanyin Mountain. Amoy.</title>
        <authorList>
            <person name="Zhu H."/>
        </authorList>
    </citation>
    <scope>NUCLEOTIDE SEQUENCE [LARGE SCALE GENOMIC DNA]</scope>
    <source>
        <strain evidence="12 13">XGS-01</strain>
    </source>
</reference>
<feature type="transmembrane region" description="Helical" evidence="11">
    <location>
        <begin position="6"/>
        <end position="22"/>
    </location>
</feature>
<dbReference type="Proteomes" id="UP001222275">
    <property type="component" value="Chromosome"/>
</dbReference>
<comment type="function">
    <text evidence="9">Part of the twin-arginine translocation (Tat) system that transports large folded proteins containing a characteristic twin-arginine motif in their signal peptide across membranes. Together with TatC, TatB is part of a receptor directly interacting with Tat signal peptides. TatB may form an oligomeric binding site that transiently accommodates folded Tat precursor proteins before their translocation.</text>
</comment>
<dbReference type="Pfam" id="PF02416">
    <property type="entry name" value="TatA_B_E"/>
    <property type="match status" value="1"/>
</dbReference>
<evidence type="ECO:0000256" key="2">
    <source>
        <dbReference type="ARBA" id="ARBA00022448"/>
    </source>
</evidence>
<evidence type="ECO:0000256" key="3">
    <source>
        <dbReference type="ARBA" id="ARBA00022475"/>
    </source>
</evidence>
<feature type="compositionally biased region" description="Low complexity" evidence="10">
    <location>
        <begin position="153"/>
        <end position="162"/>
    </location>
</feature>
<sequence length="171" mass="18935">MFDIGFLELMVILVIALLVIGPERMPEVARKIGTFMGKMRRFINSVKEEGQVQDTLREIKQSMDIEEEKKQMDNISKELEQGLNFGDVNLDDFQRPTFGGEAPPESGSSQFNKAPSQPSSPTKPVEQAEQQATNKTPIEPLAVSSETPESIDTPAPTQPAETTPEKDTQKS</sequence>
<evidence type="ECO:0000256" key="9">
    <source>
        <dbReference type="HAMAP-Rule" id="MF_00237"/>
    </source>
</evidence>
<protein>
    <recommendedName>
        <fullName evidence="9">Sec-independent protein translocase protein TatB</fullName>
    </recommendedName>
</protein>
<feature type="compositionally biased region" description="Polar residues" evidence="10">
    <location>
        <begin position="106"/>
        <end position="136"/>
    </location>
</feature>
<name>A0ABY8CDK2_9GAMM</name>
<dbReference type="PRINTS" id="PR01506">
    <property type="entry name" value="TATBPROTEIN"/>
</dbReference>
<dbReference type="InterPro" id="IPR003369">
    <property type="entry name" value="TatA/B/E"/>
</dbReference>
<comment type="subunit">
    <text evidence="9">The Tat system comprises two distinct complexes: a TatABC complex, containing multiple copies of TatA, TatB and TatC subunits, and a separate TatA complex, containing only TatA subunits. Substrates initially bind to the TatABC complex, which probably triggers association of the separate TatA complex to form the active translocon.</text>
</comment>
<keyword evidence="4 9" id="KW-0812">Transmembrane</keyword>
<comment type="subcellular location">
    <subcellularLocation>
        <location evidence="9">Cell membrane</location>
        <topology evidence="9">Single-pass membrane protein</topology>
    </subcellularLocation>
    <subcellularLocation>
        <location evidence="1">Membrane</location>
        <topology evidence="1">Single-pass membrane protein</topology>
    </subcellularLocation>
</comment>
<keyword evidence="13" id="KW-1185">Reference proteome</keyword>
<accession>A0ABY8CDK2</accession>
<dbReference type="PANTHER" id="PTHR33162">
    <property type="entry name" value="SEC-INDEPENDENT PROTEIN TRANSLOCASE PROTEIN TATA, CHLOROPLASTIC"/>
    <property type="match status" value="1"/>
</dbReference>
<dbReference type="InterPro" id="IPR018448">
    <property type="entry name" value="TatB"/>
</dbReference>
<comment type="similarity">
    <text evidence="9">Belongs to the TatB family.</text>
</comment>
<feature type="region of interest" description="Disordered" evidence="10">
    <location>
        <begin position="86"/>
        <end position="171"/>
    </location>
</feature>
<evidence type="ECO:0000313" key="13">
    <source>
        <dbReference type="Proteomes" id="UP001222275"/>
    </source>
</evidence>
<evidence type="ECO:0000256" key="11">
    <source>
        <dbReference type="SAM" id="Phobius"/>
    </source>
</evidence>
<dbReference type="HAMAP" id="MF_00237">
    <property type="entry name" value="TatB"/>
    <property type="match status" value="1"/>
</dbReference>
<dbReference type="RefSeq" id="WP_275595114.1">
    <property type="nucleotide sequence ID" value="NZ_CP102381.1"/>
</dbReference>
<keyword evidence="5 9" id="KW-0653">Protein transport</keyword>
<evidence type="ECO:0000256" key="10">
    <source>
        <dbReference type="SAM" id="MobiDB-lite"/>
    </source>
</evidence>
<evidence type="ECO:0000256" key="8">
    <source>
        <dbReference type="ARBA" id="ARBA00023136"/>
    </source>
</evidence>
<gene>
    <name evidence="9 12" type="primary">tatB</name>
    <name evidence="12" type="ORF">NR989_01030</name>
</gene>
<evidence type="ECO:0000313" key="12">
    <source>
        <dbReference type="EMBL" id="WEJ62857.1"/>
    </source>
</evidence>
<keyword evidence="7 9" id="KW-0811">Translocation</keyword>
<dbReference type="EMBL" id="CP102381">
    <property type="protein sequence ID" value="WEJ62857.1"/>
    <property type="molecule type" value="Genomic_DNA"/>
</dbReference>
<evidence type="ECO:0000256" key="7">
    <source>
        <dbReference type="ARBA" id="ARBA00023010"/>
    </source>
</evidence>
<keyword evidence="3 9" id="KW-1003">Cell membrane</keyword>